<accession>A0AAP2DVC7</accession>
<evidence type="ECO:0000256" key="1">
    <source>
        <dbReference type="ARBA" id="ARBA00023015"/>
    </source>
</evidence>
<dbReference type="PROSITE" id="PS00041">
    <property type="entry name" value="HTH_ARAC_FAMILY_1"/>
    <property type="match status" value="1"/>
</dbReference>
<comment type="caution">
    <text evidence="6">The sequence shown here is derived from an EMBL/GenBank/DDBJ whole genome shotgun (WGS) entry which is preliminary data.</text>
</comment>
<keyword evidence="1" id="KW-0805">Transcription regulation</keyword>
<keyword evidence="4" id="KW-0812">Transmembrane</keyword>
<evidence type="ECO:0000259" key="5">
    <source>
        <dbReference type="PROSITE" id="PS01124"/>
    </source>
</evidence>
<evidence type="ECO:0000256" key="3">
    <source>
        <dbReference type="ARBA" id="ARBA00023163"/>
    </source>
</evidence>
<dbReference type="PROSITE" id="PS01124">
    <property type="entry name" value="HTH_ARAC_FAMILY_2"/>
    <property type="match status" value="1"/>
</dbReference>
<dbReference type="SMART" id="SM00342">
    <property type="entry name" value="HTH_ARAC"/>
    <property type="match status" value="1"/>
</dbReference>
<dbReference type="Proteomes" id="UP001319080">
    <property type="component" value="Unassembled WGS sequence"/>
</dbReference>
<keyword evidence="2" id="KW-0238">DNA-binding</keyword>
<dbReference type="InterPro" id="IPR009057">
    <property type="entry name" value="Homeodomain-like_sf"/>
</dbReference>
<dbReference type="InterPro" id="IPR018060">
    <property type="entry name" value="HTH_AraC"/>
</dbReference>
<keyword evidence="7" id="KW-1185">Reference proteome</keyword>
<protein>
    <submittedName>
        <fullName evidence="6">AraC family transcriptional regulator</fullName>
    </submittedName>
</protein>
<feature type="transmembrane region" description="Helical" evidence="4">
    <location>
        <begin position="105"/>
        <end position="124"/>
    </location>
</feature>
<dbReference type="SUPFAM" id="SSF46689">
    <property type="entry name" value="Homeodomain-like"/>
    <property type="match status" value="1"/>
</dbReference>
<dbReference type="PANTHER" id="PTHR43280:SF29">
    <property type="entry name" value="ARAC-FAMILY TRANSCRIPTIONAL REGULATOR"/>
    <property type="match status" value="1"/>
</dbReference>
<gene>
    <name evidence="6" type="ORF">KK062_00300</name>
</gene>
<evidence type="ECO:0000313" key="7">
    <source>
        <dbReference type="Proteomes" id="UP001319080"/>
    </source>
</evidence>
<dbReference type="GO" id="GO:0043565">
    <property type="term" value="F:sequence-specific DNA binding"/>
    <property type="evidence" value="ECO:0007669"/>
    <property type="project" value="InterPro"/>
</dbReference>
<reference evidence="6 7" key="1">
    <citation type="submission" date="2021-05" db="EMBL/GenBank/DDBJ databases">
        <title>A Polyphasic approach of four new species of the genus Ohtaekwangia: Ohtaekwangia histidinii sp. nov., Ohtaekwangia cretensis sp. nov., Ohtaekwangia indiensis sp. nov., Ohtaekwangia reichenbachii sp. nov. from diverse environment.</title>
        <authorList>
            <person name="Octaviana S."/>
        </authorList>
    </citation>
    <scope>NUCLEOTIDE SEQUENCE [LARGE SCALE GENOMIC DNA]</scope>
    <source>
        <strain evidence="6 7">PWU5</strain>
    </source>
</reference>
<organism evidence="6 7">
    <name type="scientific">Dawidia cretensis</name>
    <dbReference type="NCBI Taxonomy" id="2782350"/>
    <lineage>
        <taxon>Bacteria</taxon>
        <taxon>Pseudomonadati</taxon>
        <taxon>Bacteroidota</taxon>
        <taxon>Cytophagia</taxon>
        <taxon>Cytophagales</taxon>
        <taxon>Chryseotaleaceae</taxon>
        <taxon>Dawidia</taxon>
    </lineage>
</organism>
<dbReference type="EMBL" id="JAHESE010000001">
    <property type="protein sequence ID" value="MBT1706637.1"/>
    <property type="molecule type" value="Genomic_DNA"/>
</dbReference>
<evidence type="ECO:0000256" key="4">
    <source>
        <dbReference type="SAM" id="Phobius"/>
    </source>
</evidence>
<feature type="transmembrane region" description="Helical" evidence="4">
    <location>
        <begin position="166"/>
        <end position="185"/>
    </location>
</feature>
<keyword evidence="4" id="KW-0472">Membrane</keyword>
<dbReference type="PANTHER" id="PTHR43280">
    <property type="entry name" value="ARAC-FAMILY TRANSCRIPTIONAL REGULATOR"/>
    <property type="match status" value="1"/>
</dbReference>
<feature type="domain" description="HTH araC/xylS-type" evidence="5">
    <location>
        <begin position="236"/>
        <end position="340"/>
    </location>
</feature>
<feature type="transmembrane region" description="Helical" evidence="4">
    <location>
        <begin position="75"/>
        <end position="93"/>
    </location>
</feature>
<evidence type="ECO:0000256" key="2">
    <source>
        <dbReference type="ARBA" id="ARBA00023125"/>
    </source>
</evidence>
<feature type="transmembrane region" description="Helical" evidence="4">
    <location>
        <begin position="191"/>
        <end position="211"/>
    </location>
</feature>
<keyword evidence="3" id="KW-0804">Transcription</keyword>
<evidence type="ECO:0000313" key="6">
    <source>
        <dbReference type="EMBL" id="MBT1706637.1"/>
    </source>
</evidence>
<name>A0AAP2DVC7_9BACT</name>
<sequence>MRAEEIGWTAKIMVAKGVILVLSCLGVIQALFLCVYLFSLRDRRSNLLLAFLLLSLTVRIGKSVVFVYLDLDPRVRNLAIATVLATGPLLWLYGKALLEKQAFAARQYLHLVPFGLYFLLSPIIPNDGSLLSRILYPSVLLHQTIYLVVSWFYLFKVPVGTRLKSWYRNIVIGVSTVLLVYGGVYLGFIPFYILGAVFFSLLVYIFSYMLLKRHVFALEKYTSSTIDGATARQLVQQVKSLFEQHDAYLDSELTLKRLAEQLSVSARDLSQAINEQEGKNFAEFVNQYRIAKAKTMLADPVYAQEKVASIAYDCGFGTVTSFNVAFKAATQMTPTQYREQVKIESSY</sequence>
<feature type="transmembrane region" description="Helical" evidence="4">
    <location>
        <begin position="130"/>
        <end position="154"/>
    </location>
</feature>
<feature type="transmembrane region" description="Helical" evidence="4">
    <location>
        <begin position="18"/>
        <end position="40"/>
    </location>
</feature>
<dbReference type="Gene3D" id="1.10.10.60">
    <property type="entry name" value="Homeodomain-like"/>
    <property type="match status" value="2"/>
</dbReference>
<dbReference type="InterPro" id="IPR018062">
    <property type="entry name" value="HTH_AraC-typ_CS"/>
</dbReference>
<feature type="transmembrane region" description="Helical" evidence="4">
    <location>
        <begin position="47"/>
        <end position="69"/>
    </location>
</feature>
<dbReference type="Pfam" id="PF12833">
    <property type="entry name" value="HTH_18"/>
    <property type="match status" value="1"/>
</dbReference>
<dbReference type="AlphaFoldDB" id="A0AAP2DVC7"/>
<proteinExistence type="predicted"/>
<keyword evidence="4" id="KW-1133">Transmembrane helix</keyword>
<dbReference type="GO" id="GO:0003700">
    <property type="term" value="F:DNA-binding transcription factor activity"/>
    <property type="evidence" value="ECO:0007669"/>
    <property type="project" value="InterPro"/>
</dbReference>